<dbReference type="InterPro" id="IPR035892">
    <property type="entry name" value="C2_domain_sf"/>
</dbReference>
<dbReference type="RefSeq" id="XP_032815858.1">
    <property type="nucleotide sequence ID" value="XM_032959967.1"/>
</dbReference>
<dbReference type="KEGG" id="pmrn:116945559"/>
<dbReference type="InterPro" id="IPR001565">
    <property type="entry name" value="Synaptotagmin"/>
</dbReference>
<evidence type="ECO:0000256" key="1">
    <source>
        <dbReference type="ARBA" id="ARBA00006996"/>
    </source>
</evidence>
<dbReference type="GO" id="GO:0005544">
    <property type="term" value="F:calcium-dependent phospholipid binding"/>
    <property type="evidence" value="ECO:0007669"/>
    <property type="project" value="TreeGrafter"/>
</dbReference>
<comment type="similarity">
    <text evidence="1">Belongs to the synaptotagmin family.</text>
</comment>
<dbReference type="SUPFAM" id="SSF49562">
    <property type="entry name" value="C2 domain (Calcium/lipid-binding domain, CaLB)"/>
    <property type="match status" value="2"/>
</dbReference>
<proteinExistence type="inferred from homology"/>
<evidence type="ECO:0000313" key="5">
    <source>
        <dbReference type="Proteomes" id="UP001318040"/>
    </source>
</evidence>
<dbReference type="InterPro" id="IPR000008">
    <property type="entry name" value="C2_dom"/>
</dbReference>
<keyword evidence="5" id="KW-1185">Reference proteome</keyword>
<protein>
    <submittedName>
        <fullName evidence="6">Synaptotagmin-13 isoform X1</fullName>
    </submittedName>
</protein>
<dbReference type="Gene3D" id="2.60.40.150">
    <property type="entry name" value="C2 domain"/>
    <property type="match status" value="2"/>
</dbReference>
<dbReference type="GO" id="GO:0048791">
    <property type="term" value="P:calcium ion-regulated exocytosis of neurotransmitter"/>
    <property type="evidence" value="ECO:0007669"/>
    <property type="project" value="TreeGrafter"/>
</dbReference>
<dbReference type="GO" id="GO:0005509">
    <property type="term" value="F:calcium ion binding"/>
    <property type="evidence" value="ECO:0007669"/>
    <property type="project" value="TreeGrafter"/>
</dbReference>
<evidence type="ECO:0000313" key="6">
    <source>
        <dbReference type="RefSeq" id="XP_032815858.1"/>
    </source>
</evidence>
<dbReference type="GO" id="GO:0001786">
    <property type="term" value="F:phosphatidylserine binding"/>
    <property type="evidence" value="ECO:0007669"/>
    <property type="project" value="TreeGrafter"/>
</dbReference>
<accession>A0AAJ7X0U5</accession>
<feature type="domain" description="C2" evidence="4">
    <location>
        <begin position="177"/>
        <end position="297"/>
    </location>
</feature>
<organism evidence="5 6">
    <name type="scientific">Petromyzon marinus</name>
    <name type="common">Sea lamprey</name>
    <dbReference type="NCBI Taxonomy" id="7757"/>
    <lineage>
        <taxon>Eukaryota</taxon>
        <taxon>Metazoa</taxon>
        <taxon>Chordata</taxon>
        <taxon>Craniata</taxon>
        <taxon>Vertebrata</taxon>
        <taxon>Cyclostomata</taxon>
        <taxon>Hyperoartia</taxon>
        <taxon>Petromyzontiformes</taxon>
        <taxon>Petromyzontidae</taxon>
        <taxon>Petromyzon</taxon>
    </lineage>
</organism>
<feature type="region of interest" description="Disordered" evidence="3">
    <location>
        <begin position="53"/>
        <end position="73"/>
    </location>
</feature>
<dbReference type="PROSITE" id="PS50004">
    <property type="entry name" value="C2"/>
    <property type="match status" value="2"/>
</dbReference>
<dbReference type="GO" id="GO:0030276">
    <property type="term" value="F:clathrin binding"/>
    <property type="evidence" value="ECO:0007669"/>
    <property type="project" value="TreeGrafter"/>
</dbReference>
<dbReference type="GO" id="GO:0030424">
    <property type="term" value="C:axon"/>
    <property type="evidence" value="ECO:0007669"/>
    <property type="project" value="TreeGrafter"/>
</dbReference>
<gene>
    <name evidence="6" type="primary">SYT13</name>
</gene>
<feature type="compositionally biased region" description="Polar residues" evidence="3">
    <location>
        <begin position="152"/>
        <end position="162"/>
    </location>
</feature>
<feature type="region of interest" description="Disordered" evidence="3">
    <location>
        <begin position="86"/>
        <end position="174"/>
    </location>
</feature>
<keyword evidence="2" id="KW-0677">Repeat</keyword>
<dbReference type="GO" id="GO:0000149">
    <property type="term" value="F:SNARE binding"/>
    <property type="evidence" value="ECO:0007669"/>
    <property type="project" value="TreeGrafter"/>
</dbReference>
<evidence type="ECO:0000256" key="3">
    <source>
        <dbReference type="SAM" id="MobiDB-lite"/>
    </source>
</evidence>
<dbReference type="Pfam" id="PF00168">
    <property type="entry name" value="C2"/>
    <property type="match status" value="2"/>
</dbReference>
<dbReference type="GO" id="GO:0048488">
    <property type="term" value="P:synaptic vesicle endocytosis"/>
    <property type="evidence" value="ECO:0007669"/>
    <property type="project" value="TreeGrafter"/>
</dbReference>
<sequence length="445" mass="48267">MVLAAVLLGSVLGTGAGLAVILALCKCLSRPKDNADDPTQITVTSTLPQVVLDQKPPEPVQPPSVPEEPLVCSPRGTLTATKLLTRHESTAETDDAAAAGGPRWGSPETSGFCGDAGPGACGGRGSPAGSRQRGAERGDGRVDSVEGKLRQGSCNTSASAAEQQPPGESEETEVWRSKGKLHFSLKYNEQMCELRVVIIEASGIPKTDKAGFCDPFVVLSLYTKTVCQKGETSVKQKTVHPVWNEAFTFNLTCEELTDSTLILSLYDFDKFSRCNFVGDIRLKLADVDVHSGRSTSVDLKALERDGDINVGELLFAIGYLPTANRLVVVLMKARSLNSGNLKDCADLSVKMSLWHQGTRMKKKQTKRVKYKLNPVWNEVVMFEVPFEQLQNVSLELALVNYDRSGRAAALGRCLVGARAGGLEGKHWEEMVNNPRKQIAMWHLVN</sequence>
<dbReference type="GO" id="GO:0005886">
    <property type="term" value="C:plasma membrane"/>
    <property type="evidence" value="ECO:0007669"/>
    <property type="project" value="TreeGrafter"/>
</dbReference>
<reference evidence="6" key="1">
    <citation type="submission" date="2025-08" db="UniProtKB">
        <authorList>
            <consortium name="RefSeq"/>
        </authorList>
    </citation>
    <scope>IDENTIFICATION</scope>
    <source>
        <tissue evidence="6">Sperm</tissue>
    </source>
</reference>
<feature type="compositionally biased region" description="Pro residues" evidence="3">
    <location>
        <begin position="57"/>
        <end position="66"/>
    </location>
</feature>
<feature type="compositionally biased region" description="Basic and acidic residues" evidence="3">
    <location>
        <begin position="133"/>
        <end position="149"/>
    </location>
</feature>
<name>A0AAJ7X0U5_PETMA</name>
<dbReference type="Proteomes" id="UP001318040">
    <property type="component" value="Chromosome 24"/>
</dbReference>
<dbReference type="AlphaFoldDB" id="A0AAJ7X0U5"/>
<dbReference type="CTD" id="57586"/>
<dbReference type="PRINTS" id="PR00399">
    <property type="entry name" value="SYNAPTOTAGMN"/>
</dbReference>
<dbReference type="PANTHER" id="PTHR10024">
    <property type="entry name" value="SYNAPTOTAGMIN"/>
    <property type="match status" value="1"/>
</dbReference>
<dbReference type="SMART" id="SM00239">
    <property type="entry name" value="C2"/>
    <property type="match status" value="2"/>
</dbReference>
<dbReference type="GO" id="GO:0031045">
    <property type="term" value="C:dense core granule"/>
    <property type="evidence" value="ECO:0007669"/>
    <property type="project" value="TreeGrafter"/>
</dbReference>
<dbReference type="PRINTS" id="PR00360">
    <property type="entry name" value="C2DOMAIN"/>
</dbReference>
<dbReference type="PANTHER" id="PTHR10024:SF250">
    <property type="entry name" value="SYNAPTOTAGMIN-13"/>
    <property type="match status" value="1"/>
</dbReference>
<evidence type="ECO:0000256" key="2">
    <source>
        <dbReference type="ARBA" id="ARBA00022737"/>
    </source>
</evidence>
<dbReference type="GO" id="GO:0030672">
    <property type="term" value="C:synaptic vesicle membrane"/>
    <property type="evidence" value="ECO:0007669"/>
    <property type="project" value="TreeGrafter"/>
</dbReference>
<evidence type="ECO:0000259" key="4">
    <source>
        <dbReference type="PROSITE" id="PS50004"/>
    </source>
</evidence>
<feature type="compositionally biased region" description="Gly residues" evidence="3">
    <location>
        <begin position="114"/>
        <end position="126"/>
    </location>
</feature>
<feature type="domain" description="C2" evidence="4">
    <location>
        <begin position="309"/>
        <end position="442"/>
    </location>
</feature>